<accession>A0A316UXV6</accession>
<feature type="signal peptide" evidence="2">
    <location>
        <begin position="1"/>
        <end position="16"/>
    </location>
</feature>
<keyword evidence="4" id="KW-1185">Reference proteome</keyword>
<dbReference type="RefSeq" id="XP_025362587.1">
    <property type="nucleotide sequence ID" value="XM_025503596.1"/>
</dbReference>
<dbReference type="EMBL" id="KZ819666">
    <property type="protein sequence ID" value="PWN27975.1"/>
    <property type="molecule type" value="Genomic_DNA"/>
</dbReference>
<dbReference type="AlphaFoldDB" id="A0A316UXV6"/>
<evidence type="ECO:0008006" key="5">
    <source>
        <dbReference type="Google" id="ProtNLM"/>
    </source>
</evidence>
<proteinExistence type="predicted"/>
<dbReference type="Proteomes" id="UP000245884">
    <property type="component" value="Unassembled WGS sequence"/>
</dbReference>
<dbReference type="GeneID" id="37025419"/>
<evidence type="ECO:0000313" key="4">
    <source>
        <dbReference type="Proteomes" id="UP000245884"/>
    </source>
</evidence>
<protein>
    <recommendedName>
        <fullName evidence="5">Secreted protein</fullName>
    </recommendedName>
</protein>
<organism evidence="3 4">
    <name type="scientific">Jaminaea rosea</name>
    <dbReference type="NCBI Taxonomy" id="1569628"/>
    <lineage>
        <taxon>Eukaryota</taxon>
        <taxon>Fungi</taxon>
        <taxon>Dikarya</taxon>
        <taxon>Basidiomycota</taxon>
        <taxon>Ustilaginomycotina</taxon>
        <taxon>Exobasidiomycetes</taxon>
        <taxon>Microstromatales</taxon>
        <taxon>Microstromatales incertae sedis</taxon>
        <taxon>Jaminaea</taxon>
    </lineage>
</organism>
<evidence type="ECO:0000256" key="1">
    <source>
        <dbReference type="SAM" id="MobiDB-lite"/>
    </source>
</evidence>
<evidence type="ECO:0000313" key="3">
    <source>
        <dbReference type="EMBL" id="PWN27975.1"/>
    </source>
</evidence>
<sequence length="141" mass="16294">MVLVLVLPLTRKGVRCQVVEALNTRCRCWCRFGSSLECLQWSMPVKRYWDNERGADFVVLVVQRQRREVRERPVGRRGEEERGGNKLSARGRKGRSINEMRGGQEWRLGRLCRNCSCLVARAGQGGKGRVRPAEHRQRDSE</sequence>
<name>A0A316UXV6_9BASI</name>
<feature type="chain" id="PRO_5016290115" description="Secreted protein" evidence="2">
    <location>
        <begin position="17"/>
        <end position="141"/>
    </location>
</feature>
<feature type="region of interest" description="Disordered" evidence="1">
    <location>
        <begin position="71"/>
        <end position="94"/>
    </location>
</feature>
<reference evidence="3 4" key="1">
    <citation type="journal article" date="2018" name="Mol. Biol. Evol.">
        <title>Broad Genomic Sampling Reveals a Smut Pathogenic Ancestry of the Fungal Clade Ustilaginomycotina.</title>
        <authorList>
            <person name="Kijpornyongpan T."/>
            <person name="Mondo S.J."/>
            <person name="Barry K."/>
            <person name="Sandor L."/>
            <person name="Lee J."/>
            <person name="Lipzen A."/>
            <person name="Pangilinan J."/>
            <person name="LaButti K."/>
            <person name="Hainaut M."/>
            <person name="Henrissat B."/>
            <person name="Grigoriev I.V."/>
            <person name="Spatafora J.W."/>
            <person name="Aime M.C."/>
        </authorList>
    </citation>
    <scope>NUCLEOTIDE SEQUENCE [LARGE SCALE GENOMIC DNA]</scope>
    <source>
        <strain evidence="3 4">MCA 5214</strain>
    </source>
</reference>
<keyword evidence="2" id="KW-0732">Signal</keyword>
<evidence type="ECO:0000256" key="2">
    <source>
        <dbReference type="SAM" id="SignalP"/>
    </source>
</evidence>
<gene>
    <name evidence="3" type="ORF">BDZ90DRAFT_158594</name>
</gene>
<feature type="compositionally biased region" description="Basic and acidic residues" evidence="1">
    <location>
        <begin position="71"/>
        <end position="84"/>
    </location>
</feature>